<evidence type="ECO:0000256" key="1">
    <source>
        <dbReference type="SAM" id="MobiDB-lite"/>
    </source>
</evidence>
<gene>
    <name evidence="2" type="ORF">F2Q69_00041107</name>
</gene>
<dbReference type="AlphaFoldDB" id="A0A8S9NTA3"/>
<feature type="region of interest" description="Disordered" evidence="1">
    <location>
        <begin position="35"/>
        <end position="77"/>
    </location>
</feature>
<dbReference type="Proteomes" id="UP000712600">
    <property type="component" value="Unassembled WGS sequence"/>
</dbReference>
<proteinExistence type="predicted"/>
<sequence length="115" mass="12491">MAISATLESRSFPSLVKRKSRVRLGQGDAMKRLSSDVNGNKAVVSPRRNREPSLCRVGGADQHCKRADNGEEKKKRAIWSQSPRHFVADLAQASSMATSCRLGAKVPTQSPSSPD</sequence>
<reference evidence="2" key="1">
    <citation type="submission" date="2019-12" db="EMBL/GenBank/DDBJ databases">
        <title>Genome sequencing and annotation of Brassica cretica.</title>
        <authorList>
            <person name="Studholme D.J."/>
            <person name="Sarris P."/>
        </authorList>
    </citation>
    <scope>NUCLEOTIDE SEQUENCE</scope>
    <source>
        <strain evidence="2">PFS-109/04</strain>
        <tissue evidence="2">Leaf</tissue>
    </source>
</reference>
<organism evidence="2 3">
    <name type="scientific">Brassica cretica</name>
    <name type="common">Mustard</name>
    <dbReference type="NCBI Taxonomy" id="69181"/>
    <lineage>
        <taxon>Eukaryota</taxon>
        <taxon>Viridiplantae</taxon>
        <taxon>Streptophyta</taxon>
        <taxon>Embryophyta</taxon>
        <taxon>Tracheophyta</taxon>
        <taxon>Spermatophyta</taxon>
        <taxon>Magnoliopsida</taxon>
        <taxon>eudicotyledons</taxon>
        <taxon>Gunneridae</taxon>
        <taxon>Pentapetalae</taxon>
        <taxon>rosids</taxon>
        <taxon>malvids</taxon>
        <taxon>Brassicales</taxon>
        <taxon>Brassicaceae</taxon>
        <taxon>Brassiceae</taxon>
        <taxon>Brassica</taxon>
    </lineage>
</organism>
<feature type="compositionally biased region" description="Basic and acidic residues" evidence="1">
    <location>
        <begin position="62"/>
        <end position="74"/>
    </location>
</feature>
<protein>
    <submittedName>
        <fullName evidence="2">Uncharacterized protein</fullName>
    </submittedName>
</protein>
<comment type="caution">
    <text evidence="2">The sequence shown here is derived from an EMBL/GenBank/DDBJ whole genome shotgun (WGS) entry which is preliminary data.</text>
</comment>
<evidence type="ECO:0000313" key="2">
    <source>
        <dbReference type="EMBL" id="KAF3504313.1"/>
    </source>
</evidence>
<accession>A0A8S9NTA3</accession>
<dbReference type="EMBL" id="QGKX02001621">
    <property type="protein sequence ID" value="KAF3504313.1"/>
    <property type="molecule type" value="Genomic_DNA"/>
</dbReference>
<name>A0A8S9NTA3_BRACR</name>
<evidence type="ECO:0000313" key="3">
    <source>
        <dbReference type="Proteomes" id="UP000712600"/>
    </source>
</evidence>